<evidence type="ECO:0000256" key="6">
    <source>
        <dbReference type="ARBA" id="ARBA00023242"/>
    </source>
</evidence>
<accession>A0ABM4VCF8</accession>
<keyword evidence="9" id="KW-1185">Reference proteome</keyword>
<protein>
    <submittedName>
        <fullName evidence="10">B3 domain-containing protein REM15</fullName>
    </submittedName>
</protein>
<feature type="domain" description="TF-B3" evidence="8">
    <location>
        <begin position="296"/>
        <end position="391"/>
    </location>
</feature>
<evidence type="ECO:0000256" key="2">
    <source>
        <dbReference type="ARBA" id="ARBA00022737"/>
    </source>
</evidence>
<evidence type="ECO:0000256" key="4">
    <source>
        <dbReference type="ARBA" id="ARBA00023125"/>
    </source>
</evidence>
<proteinExistence type="predicted"/>
<evidence type="ECO:0000256" key="5">
    <source>
        <dbReference type="ARBA" id="ARBA00023163"/>
    </source>
</evidence>
<feature type="domain" description="TF-B3" evidence="8">
    <location>
        <begin position="11"/>
        <end position="99"/>
    </location>
</feature>
<sequence>MSNSNLISPEKPHFFKPILPGFKNGLKIPVSFSKYLCGERSNYMLLRRGAREWRVKMSGQSLEEGWRKFAVENNLEVGDFVVFKHEGNMVFDAMVCGPSHCETIGLRRNKARTRLTAKSGISIDSEGNSEENEESTPTSRKASSDDDEEPNKPYFVSSIKPYCIKNSNLHIPLGFARANNLRNRSCEVILRDPQQKSWQVEMVPKASHVCFRRGWSAFFKANGLKLGDTFKIELVENGKIPVLDFVPCLTSSNKEPHLKRPTPPQPRPFSTVKPKGKCLDKKLEASPESNNDHPNSFVSTIKAYSIKYSILHLPMKFARSTGLIKLNGEMILRDERKRQWSVRLQLKGKHVLISSGWTKFRTSNGLKEGDTYKFELIKKGERPLVNFYCKYCF</sequence>
<feature type="region of interest" description="Disordered" evidence="7">
    <location>
        <begin position="254"/>
        <end position="275"/>
    </location>
</feature>
<dbReference type="PROSITE" id="PS50863">
    <property type="entry name" value="B3"/>
    <property type="match status" value="3"/>
</dbReference>
<feature type="region of interest" description="Disordered" evidence="7">
    <location>
        <begin position="117"/>
        <end position="150"/>
    </location>
</feature>
<dbReference type="Pfam" id="PF02362">
    <property type="entry name" value="B3"/>
    <property type="match status" value="3"/>
</dbReference>
<name>A0ABM4VCF8_COFAR</name>
<organism evidence="9 10">
    <name type="scientific">Coffea arabica</name>
    <name type="common">Arabian coffee</name>
    <dbReference type="NCBI Taxonomy" id="13443"/>
    <lineage>
        <taxon>Eukaryota</taxon>
        <taxon>Viridiplantae</taxon>
        <taxon>Streptophyta</taxon>
        <taxon>Embryophyta</taxon>
        <taxon>Tracheophyta</taxon>
        <taxon>Spermatophyta</taxon>
        <taxon>Magnoliopsida</taxon>
        <taxon>eudicotyledons</taxon>
        <taxon>Gunneridae</taxon>
        <taxon>Pentapetalae</taxon>
        <taxon>asterids</taxon>
        <taxon>lamiids</taxon>
        <taxon>Gentianales</taxon>
        <taxon>Rubiaceae</taxon>
        <taxon>Ixoroideae</taxon>
        <taxon>Gardenieae complex</taxon>
        <taxon>Bertiereae - Coffeeae clade</taxon>
        <taxon>Coffeeae</taxon>
        <taxon>Coffea</taxon>
    </lineage>
</organism>
<dbReference type="InterPro" id="IPR015300">
    <property type="entry name" value="DNA-bd_pseudobarrel_sf"/>
</dbReference>
<evidence type="ECO:0000313" key="9">
    <source>
        <dbReference type="Proteomes" id="UP001652660"/>
    </source>
</evidence>
<keyword evidence="3" id="KW-0805">Transcription regulation</keyword>
<comment type="subcellular location">
    <subcellularLocation>
        <location evidence="1">Nucleus</location>
    </subcellularLocation>
</comment>
<gene>
    <name evidence="10" type="primary">LOC113704830</name>
</gene>
<dbReference type="RefSeq" id="XP_071917210.1">
    <property type="nucleotide sequence ID" value="XM_072061109.1"/>
</dbReference>
<keyword evidence="4" id="KW-0238">DNA-binding</keyword>
<evidence type="ECO:0000259" key="8">
    <source>
        <dbReference type="PROSITE" id="PS50863"/>
    </source>
</evidence>
<dbReference type="CDD" id="cd10017">
    <property type="entry name" value="B3_DNA"/>
    <property type="match status" value="3"/>
</dbReference>
<dbReference type="GeneID" id="113704830"/>
<dbReference type="SMART" id="SM01019">
    <property type="entry name" value="B3"/>
    <property type="match status" value="3"/>
</dbReference>
<evidence type="ECO:0000256" key="1">
    <source>
        <dbReference type="ARBA" id="ARBA00004123"/>
    </source>
</evidence>
<feature type="domain" description="TF-B3" evidence="8">
    <location>
        <begin position="154"/>
        <end position="248"/>
    </location>
</feature>
<dbReference type="PANTHER" id="PTHR31674:SF62">
    <property type="entry name" value="B3 DOMAIN-CONTAINING PROTEIN REM14-RELATED"/>
    <property type="match status" value="1"/>
</dbReference>
<dbReference type="PANTHER" id="PTHR31674">
    <property type="entry name" value="B3 DOMAIN-CONTAINING PROTEIN REM-LIKE 3-RELATED"/>
    <property type="match status" value="1"/>
</dbReference>
<dbReference type="Gene3D" id="2.40.330.10">
    <property type="entry name" value="DNA-binding pseudobarrel domain"/>
    <property type="match status" value="3"/>
</dbReference>
<evidence type="ECO:0000256" key="3">
    <source>
        <dbReference type="ARBA" id="ARBA00023015"/>
    </source>
</evidence>
<evidence type="ECO:0000313" key="10">
    <source>
        <dbReference type="RefSeq" id="XP_071917210.1"/>
    </source>
</evidence>
<keyword evidence="2" id="KW-0677">Repeat</keyword>
<keyword evidence="6" id="KW-0539">Nucleus</keyword>
<dbReference type="Proteomes" id="UP001652660">
    <property type="component" value="Chromosome 8e"/>
</dbReference>
<dbReference type="InterPro" id="IPR039218">
    <property type="entry name" value="REM_fam"/>
</dbReference>
<evidence type="ECO:0000256" key="7">
    <source>
        <dbReference type="SAM" id="MobiDB-lite"/>
    </source>
</evidence>
<dbReference type="SUPFAM" id="SSF101936">
    <property type="entry name" value="DNA-binding pseudobarrel domain"/>
    <property type="match status" value="3"/>
</dbReference>
<dbReference type="InterPro" id="IPR003340">
    <property type="entry name" value="B3_DNA-bd"/>
</dbReference>
<keyword evidence="5" id="KW-0804">Transcription</keyword>
<reference evidence="10" key="1">
    <citation type="submission" date="2025-08" db="UniProtKB">
        <authorList>
            <consortium name="RefSeq"/>
        </authorList>
    </citation>
    <scope>IDENTIFICATION</scope>
    <source>
        <tissue evidence="10">Leaves</tissue>
    </source>
</reference>